<protein>
    <submittedName>
        <fullName evidence="1">Uncharacterized protein</fullName>
    </submittedName>
</protein>
<evidence type="ECO:0000313" key="1">
    <source>
        <dbReference type="EMBL" id="KAJ3258539.1"/>
    </source>
</evidence>
<keyword evidence="2" id="KW-1185">Reference proteome</keyword>
<proteinExistence type="predicted"/>
<dbReference type="Proteomes" id="UP001210925">
    <property type="component" value="Unassembled WGS sequence"/>
</dbReference>
<gene>
    <name evidence="1" type="ORF">HK103_003499</name>
</gene>
<dbReference type="AlphaFoldDB" id="A0AAD5Y8X6"/>
<accession>A0AAD5Y8X6</accession>
<organism evidence="1 2">
    <name type="scientific">Boothiomyces macroporosus</name>
    <dbReference type="NCBI Taxonomy" id="261099"/>
    <lineage>
        <taxon>Eukaryota</taxon>
        <taxon>Fungi</taxon>
        <taxon>Fungi incertae sedis</taxon>
        <taxon>Chytridiomycota</taxon>
        <taxon>Chytridiomycota incertae sedis</taxon>
        <taxon>Chytridiomycetes</taxon>
        <taxon>Rhizophydiales</taxon>
        <taxon>Terramycetaceae</taxon>
        <taxon>Boothiomyces</taxon>
    </lineage>
</organism>
<evidence type="ECO:0000313" key="2">
    <source>
        <dbReference type="Proteomes" id="UP001210925"/>
    </source>
</evidence>
<name>A0AAD5Y8X6_9FUNG</name>
<sequence length="344" mass="39898">MSLLERAIADSVNKSSYNGVELLRIEEYKKYNLKDVILFARNIRDQDSYDPISDQEASCFELGMTGTFLFAGQTIIGFKLGPQNEIITVKKQELEDNINTLKFKLNSETEPTLIKQYQLQEGVFIQTVEKEILDSITLIFYEIPSNEDLQEQIDFCTSLTFPFYFEDYQDEFMTTDGKTVDDFINGAQTGMESQSKGNLIKVDENVDFARLINEYLENRDASIFEVYLQQPMMIISDVGNAVLEREYAYITKDYSSHDRTAAQLVLFLNSYPFSLTTKKRIVTSVMNRDGLGKGFQIELNKFEKNTLDMIRGLDIRYSEVHCDKSRVFTDYEKKETEILRKVFY</sequence>
<comment type="caution">
    <text evidence="1">The sequence shown here is derived from an EMBL/GenBank/DDBJ whole genome shotgun (WGS) entry which is preliminary data.</text>
</comment>
<dbReference type="EMBL" id="JADGKB010000026">
    <property type="protein sequence ID" value="KAJ3258539.1"/>
    <property type="molecule type" value="Genomic_DNA"/>
</dbReference>
<reference evidence="1" key="1">
    <citation type="submission" date="2020-05" db="EMBL/GenBank/DDBJ databases">
        <title>Phylogenomic resolution of chytrid fungi.</title>
        <authorList>
            <person name="Stajich J.E."/>
            <person name="Amses K."/>
            <person name="Simmons R."/>
            <person name="Seto K."/>
            <person name="Myers J."/>
            <person name="Bonds A."/>
            <person name="Quandt C.A."/>
            <person name="Barry K."/>
            <person name="Liu P."/>
            <person name="Grigoriev I."/>
            <person name="Longcore J.E."/>
            <person name="James T.Y."/>
        </authorList>
    </citation>
    <scope>NUCLEOTIDE SEQUENCE</scope>
    <source>
        <strain evidence="1">PLAUS21</strain>
    </source>
</reference>